<feature type="chain" id="PRO_5039678979" evidence="10">
    <location>
        <begin position="30"/>
        <end position="483"/>
    </location>
</feature>
<keyword evidence="10" id="KW-0732">Signal</keyword>
<evidence type="ECO:0000256" key="7">
    <source>
        <dbReference type="ARBA" id="ARBA00023316"/>
    </source>
</evidence>
<dbReference type="EMBL" id="CP097506">
    <property type="protein sequence ID" value="URD96633.1"/>
    <property type="molecule type" value="Genomic_DNA"/>
</dbReference>
<evidence type="ECO:0000256" key="8">
    <source>
        <dbReference type="RuleBase" id="RU361169"/>
    </source>
</evidence>
<evidence type="ECO:0000256" key="1">
    <source>
        <dbReference type="ARBA" id="ARBA00004191"/>
    </source>
</evidence>
<accession>A0A9E7FMJ6</accession>
<keyword evidence="5 8" id="KW-0378">Hydrolase</keyword>
<evidence type="ECO:0000256" key="4">
    <source>
        <dbReference type="ARBA" id="ARBA00022525"/>
    </source>
</evidence>
<evidence type="ECO:0000313" key="12">
    <source>
        <dbReference type="Proteomes" id="UP001055439"/>
    </source>
</evidence>
<dbReference type="GO" id="GO:0005975">
    <property type="term" value="P:carbohydrate metabolic process"/>
    <property type="evidence" value="ECO:0007669"/>
    <property type="project" value="InterPro"/>
</dbReference>
<evidence type="ECO:0000313" key="11">
    <source>
        <dbReference type="EMBL" id="URD96633.1"/>
    </source>
</evidence>
<gene>
    <name evidence="11" type="ORF">MUK42_28934</name>
</gene>
<name>A0A9E7FMJ6_9LILI</name>
<keyword evidence="3" id="KW-0134">Cell wall</keyword>
<reference evidence="11" key="1">
    <citation type="submission" date="2022-05" db="EMBL/GenBank/DDBJ databases">
        <title>The Musa troglodytarum L. genome provides insights into the mechanism of non-climacteric behaviour and enrichment of carotenoids.</title>
        <authorList>
            <person name="Wang J."/>
        </authorList>
    </citation>
    <scope>NUCLEOTIDE SEQUENCE</scope>
    <source>
        <tissue evidence="11">Leaf</tissue>
    </source>
</reference>
<keyword evidence="6 8" id="KW-0326">Glycosidase</keyword>
<dbReference type="GO" id="GO:0071555">
    <property type="term" value="P:cell wall organization"/>
    <property type="evidence" value="ECO:0007669"/>
    <property type="project" value="UniProtKB-KW"/>
</dbReference>
<comment type="subcellular location">
    <subcellularLocation>
        <location evidence="1">Secreted</location>
        <location evidence="1">Cell wall</location>
    </subcellularLocation>
</comment>
<protein>
    <submittedName>
        <fullName evidence="11">Glycosyl hydrolases family 28</fullName>
    </submittedName>
</protein>
<evidence type="ECO:0000256" key="5">
    <source>
        <dbReference type="ARBA" id="ARBA00022801"/>
    </source>
</evidence>
<evidence type="ECO:0000256" key="9">
    <source>
        <dbReference type="SAM" id="MobiDB-lite"/>
    </source>
</evidence>
<keyword evidence="12" id="KW-1185">Reference proteome</keyword>
<dbReference type="InterPro" id="IPR012334">
    <property type="entry name" value="Pectin_lyas_fold"/>
</dbReference>
<dbReference type="OrthoDB" id="187139at2759"/>
<dbReference type="Pfam" id="PF00295">
    <property type="entry name" value="Glyco_hydro_28"/>
    <property type="match status" value="1"/>
</dbReference>
<evidence type="ECO:0000256" key="10">
    <source>
        <dbReference type="SAM" id="SignalP"/>
    </source>
</evidence>
<feature type="compositionally biased region" description="Pro residues" evidence="9">
    <location>
        <begin position="59"/>
        <end position="86"/>
    </location>
</feature>
<dbReference type="GO" id="GO:0004650">
    <property type="term" value="F:polygalacturonase activity"/>
    <property type="evidence" value="ECO:0007669"/>
    <property type="project" value="InterPro"/>
</dbReference>
<evidence type="ECO:0000256" key="3">
    <source>
        <dbReference type="ARBA" id="ARBA00022512"/>
    </source>
</evidence>
<dbReference type="Proteomes" id="UP001055439">
    <property type="component" value="Chromosome 4"/>
</dbReference>
<dbReference type="PANTHER" id="PTHR31375">
    <property type="match status" value="1"/>
</dbReference>
<dbReference type="Gene3D" id="2.160.20.10">
    <property type="entry name" value="Single-stranded right-handed beta-helix, Pectin lyase-like"/>
    <property type="match status" value="1"/>
</dbReference>
<proteinExistence type="inferred from homology"/>
<dbReference type="SMART" id="SM00710">
    <property type="entry name" value="PbH1"/>
    <property type="match status" value="5"/>
</dbReference>
<dbReference type="SUPFAM" id="SSF51126">
    <property type="entry name" value="Pectin lyase-like"/>
    <property type="match status" value="1"/>
</dbReference>
<keyword evidence="7" id="KW-0961">Cell wall biogenesis/degradation</keyword>
<dbReference type="InterPro" id="IPR011050">
    <property type="entry name" value="Pectin_lyase_fold/virulence"/>
</dbReference>
<feature type="signal peptide" evidence="10">
    <location>
        <begin position="1"/>
        <end position="29"/>
    </location>
</feature>
<organism evidence="11 12">
    <name type="scientific">Musa troglodytarum</name>
    <name type="common">fe'i banana</name>
    <dbReference type="NCBI Taxonomy" id="320322"/>
    <lineage>
        <taxon>Eukaryota</taxon>
        <taxon>Viridiplantae</taxon>
        <taxon>Streptophyta</taxon>
        <taxon>Embryophyta</taxon>
        <taxon>Tracheophyta</taxon>
        <taxon>Spermatophyta</taxon>
        <taxon>Magnoliopsida</taxon>
        <taxon>Liliopsida</taxon>
        <taxon>Zingiberales</taxon>
        <taxon>Musaceae</taxon>
        <taxon>Musa</taxon>
    </lineage>
</organism>
<dbReference type="PROSITE" id="PS51257">
    <property type="entry name" value="PROKAR_LIPOPROTEIN"/>
    <property type="match status" value="1"/>
</dbReference>
<dbReference type="InterPro" id="IPR000743">
    <property type="entry name" value="Glyco_hydro_28"/>
</dbReference>
<evidence type="ECO:0000256" key="6">
    <source>
        <dbReference type="ARBA" id="ARBA00023295"/>
    </source>
</evidence>
<evidence type="ECO:0000256" key="2">
    <source>
        <dbReference type="ARBA" id="ARBA00008834"/>
    </source>
</evidence>
<dbReference type="InterPro" id="IPR006626">
    <property type="entry name" value="PbH1"/>
</dbReference>
<dbReference type="AlphaFoldDB" id="A0A9E7FMJ6"/>
<sequence length="483" mass="51432">MASLSSRGSLTTLLLLVLMACSSFATCGATRDWQLDSSRAGKKGKSGHGNHGHPKPKPKPCSTPKPKPKPSPTPQPSPSPSPPPPQGGGMFNVLDYGADGDGVNDDTKLIPLGIWYPAMQAFQAAWAAACDGAPSKVIVPSNFEFLVGPISFSGPCKSNVVFQVDGKIIAPSSGRKAWSSDLLQWLEFRGLKGIRIEGQGIIEGQGSAWWSSSSSLLGSDVSEQWPHVKPTALRFYGSSDVTVSGITVRNSPQVHLKFDSCQAVEVTGVTISSPGDSPNTDGIHLQNSVNVFIHNTDLSCGDDCISIQTGCSNILVQNVNCGPGHGISIGGLGKADTQASVSNVTVQNANIVGTMTGVRIKTWQGGSGFVKCIRFAKIKVSKVKTPIVIDQFYCDHRDCKNQTSAVALSDIAYDGIVGTYTVQPVYLACSDGKPCRNIHLSDIQLQLLKQRGRTYDRFCWQAYGDLRGPAEPPITCLRTNNTI</sequence>
<feature type="region of interest" description="Disordered" evidence="9">
    <location>
        <begin position="36"/>
        <end position="96"/>
    </location>
</feature>
<comment type="similarity">
    <text evidence="2 8">Belongs to the glycosyl hydrolase 28 family.</text>
</comment>
<feature type="compositionally biased region" description="Basic residues" evidence="9">
    <location>
        <begin position="40"/>
        <end position="58"/>
    </location>
</feature>
<keyword evidence="4" id="KW-0964">Secreted</keyword>